<dbReference type="InterPro" id="IPR018253">
    <property type="entry name" value="DnaJ_domain_CS"/>
</dbReference>
<reference evidence="3" key="1">
    <citation type="submission" date="2021-01" db="UniProtKB">
        <authorList>
            <consortium name="EnsemblMetazoa"/>
        </authorList>
    </citation>
    <scope>IDENTIFICATION</scope>
</reference>
<dbReference type="CDD" id="cd10747">
    <property type="entry name" value="DnaJ_C"/>
    <property type="match status" value="1"/>
</dbReference>
<name>A0A7M7IRE2_NASVI</name>
<dbReference type="GeneID" id="100679552"/>
<dbReference type="FunFam" id="1.10.287.110:FF:000033">
    <property type="entry name" value="dnaJ homolog subfamily B member 13"/>
    <property type="match status" value="1"/>
</dbReference>
<dbReference type="InParanoid" id="A0A7M7IRE2"/>
<sequence>MGKDYYKILGIAKGASDDEIKKAYRKLALKYHPDKNRAAGAEEKFKEIAEAYEVLSDTKKREVYDKFGEEGLKGGAGGGGGGGGGSGVGGTTYTFHGDPRATFAQFFGTASPFQTFFEFGGPGGGGGGNRMFFHDDDMETDDPFGLGQGMRQGGGGPGGAFRSHSFNFAGPTGRVAGKERAQDPAIEHDLYVSLEDILRGCTKKMKISRRVVQPDGSTKKEDKVLTINVKPGWKAGTKITFQKEGDQGRGKVPADIVFIIRDKPHPQFKREGSDIRYTCKLSLKQALCGTVIEVPTLVGEKISLNLTREIVKPTTVKRIQGHGLPFPKEPSRKGDLLVSFDIKFPETLTQSAKDILYDTLPN</sequence>
<dbReference type="InterPro" id="IPR001623">
    <property type="entry name" value="DnaJ_domain"/>
</dbReference>
<dbReference type="InterPro" id="IPR002939">
    <property type="entry name" value="DnaJ_C"/>
</dbReference>
<dbReference type="CDD" id="cd06257">
    <property type="entry name" value="DnaJ"/>
    <property type="match status" value="1"/>
</dbReference>
<dbReference type="SUPFAM" id="SSF49493">
    <property type="entry name" value="HSP40/DnaJ peptide-binding domain"/>
    <property type="match status" value="2"/>
</dbReference>
<dbReference type="PROSITE" id="PS00636">
    <property type="entry name" value="DNAJ_1"/>
    <property type="match status" value="1"/>
</dbReference>
<dbReference type="InterPro" id="IPR008971">
    <property type="entry name" value="HSP40/DnaJ_pept-bd"/>
</dbReference>
<feature type="domain" description="J" evidence="2">
    <location>
        <begin position="4"/>
        <end position="68"/>
    </location>
</feature>
<evidence type="ECO:0000313" key="4">
    <source>
        <dbReference type="Proteomes" id="UP000002358"/>
    </source>
</evidence>
<dbReference type="SMART" id="SM00271">
    <property type="entry name" value="DnaJ"/>
    <property type="match status" value="1"/>
</dbReference>
<dbReference type="Gene3D" id="2.60.260.20">
    <property type="entry name" value="Urease metallochaperone UreE, N-terminal domain"/>
    <property type="match status" value="2"/>
</dbReference>
<dbReference type="RefSeq" id="XP_016840845.1">
    <property type="nucleotide sequence ID" value="XM_016985356.3"/>
</dbReference>
<evidence type="ECO:0000256" key="1">
    <source>
        <dbReference type="ARBA" id="ARBA00023186"/>
    </source>
</evidence>
<evidence type="ECO:0000259" key="2">
    <source>
        <dbReference type="PROSITE" id="PS50076"/>
    </source>
</evidence>
<proteinExistence type="predicted"/>
<dbReference type="FunCoup" id="A0A7M7IRE2">
    <property type="interactions" value="456"/>
</dbReference>
<dbReference type="FunFam" id="2.60.260.20:FF:000002">
    <property type="entry name" value="Dnaj homolog subfamily b member"/>
    <property type="match status" value="1"/>
</dbReference>
<dbReference type="OrthoDB" id="550424at2759"/>
<protein>
    <recommendedName>
        <fullName evidence="2">J domain-containing protein</fullName>
    </recommendedName>
</protein>
<accession>A0A7M7IRE2</accession>
<dbReference type="GO" id="GO:0051082">
    <property type="term" value="F:unfolded protein binding"/>
    <property type="evidence" value="ECO:0007669"/>
    <property type="project" value="InterPro"/>
</dbReference>
<dbReference type="EnsemblMetazoa" id="XM_032599665">
    <property type="protein sequence ID" value="XP_032455556"/>
    <property type="gene ID" value="LOC100679552"/>
</dbReference>
<dbReference type="GO" id="GO:0005829">
    <property type="term" value="C:cytosol"/>
    <property type="evidence" value="ECO:0007669"/>
    <property type="project" value="TreeGrafter"/>
</dbReference>
<dbReference type="InterPro" id="IPR036869">
    <property type="entry name" value="J_dom_sf"/>
</dbReference>
<dbReference type="EnsemblMetazoa" id="XM_016985356">
    <property type="protein sequence ID" value="XP_016840845"/>
    <property type="gene ID" value="LOC100679552"/>
</dbReference>
<evidence type="ECO:0000313" key="3">
    <source>
        <dbReference type="EnsemblMetazoa" id="XP_016840845"/>
    </source>
</evidence>
<dbReference type="SUPFAM" id="SSF46565">
    <property type="entry name" value="Chaperone J-domain"/>
    <property type="match status" value="1"/>
</dbReference>
<organism evidence="3 4">
    <name type="scientific">Nasonia vitripennis</name>
    <name type="common">Parasitic wasp</name>
    <dbReference type="NCBI Taxonomy" id="7425"/>
    <lineage>
        <taxon>Eukaryota</taxon>
        <taxon>Metazoa</taxon>
        <taxon>Ecdysozoa</taxon>
        <taxon>Arthropoda</taxon>
        <taxon>Hexapoda</taxon>
        <taxon>Insecta</taxon>
        <taxon>Pterygota</taxon>
        <taxon>Neoptera</taxon>
        <taxon>Endopterygota</taxon>
        <taxon>Hymenoptera</taxon>
        <taxon>Apocrita</taxon>
        <taxon>Proctotrupomorpha</taxon>
        <taxon>Chalcidoidea</taxon>
        <taxon>Pteromalidae</taxon>
        <taxon>Pteromalinae</taxon>
        <taxon>Nasonia</taxon>
    </lineage>
</organism>
<dbReference type="RefSeq" id="XP_032455556.1">
    <property type="nucleotide sequence ID" value="XM_032599665.1"/>
</dbReference>
<dbReference type="InterPro" id="IPR051339">
    <property type="entry name" value="DnaJ_subfamily_B"/>
</dbReference>
<dbReference type="PROSITE" id="PS50076">
    <property type="entry name" value="DNAJ_2"/>
    <property type="match status" value="1"/>
</dbReference>
<dbReference type="AlphaFoldDB" id="A0A7M7IRE2"/>
<dbReference type="Pfam" id="PF00226">
    <property type="entry name" value="DnaJ"/>
    <property type="match status" value="1"/>
</dbReference>
<dbReference type="SMR" id="A0A7M7IRE2"/>
<dbReference type="GO" id="GO:0006457">
    <property type="term" value="P:protein folding"/>
    <property type="evidence" value="ECO:0007669"/>
    <property type="project" value="InterPro"/>
</dbReference>
<dbReference type="PRINTS" id="PR00625">
    <property type="entry name" value="JDOMAIN"/>
</dbReference>
<dbReference type="Proteomes" id="UP000002358">
    <property type="component" value="Chromosome 4"/>
</dbReference>
<keyword evidence="4" id="KW-1185">Reference proteome</keyword>
<dbReference type="KEGG" id="nvi:100679552"/>
<dbReference type="Pfam" id="PF01556">
    <property type="entry name" value="DnaJ_C"/>
    <property type="match status" value="1"/>
</dbReference>
<dbReference type="FunFam" id="2.60.260.20:FF:000026">
    <property type="entry name" value="Uncharacterized protein, isoform B"/>
    <property type="match status" value="1"/>
</dbReference>
<dbReference type="PANTHER" id="PTHR24078">
    <property type="entry name" value="DNAJ HOMOLOG SUBFAMILY C MEMBER"/>
    <property type="match status" value="1"/>
</dbReference>
<keyword evidence="1" id="KW-0143">Chaperone</keyword>
<dbReference type="GO" id="GO:0051087">
    <property type="term" value="F:protein-folding chaperone binding"/>
    <property type="evidence" value="ECO:0007669"/>
    <property type="project" value="TreeGrafter"/>
</dbReference>
<dbReference type="Gene3D" id="1.10.287.110">
    <property type="entry name" value="DnaJ domain"/>
    <property type="match status" value="1"/>
</dbReference>
<dbReference type="PANTHER" id="PTHR24078:SF553">
    <property type="entry name" value="DNAJ HOMOLOG SUBFAMILY B MEMBER 5"/>
    <property type="match status" value="1"/>
</dbReference>